<feature type="signal peptide" evidence="2">
    <location>
        <begin position="1"/>
        <end position="17"/>
    </location>
</feature>
<feature type="transmembrane region" description="Helical" evidence="1">
    <location>
        <begin position="446"/>
        <end position="467"/>
    </location>
</feature>
<proteinExistence type="predicted"/>
<keyword evidence="1" id="KW-0472">Membrane</keyword>
<organism evidence="4 5">
    <name type="scientific">Stakelama sediminis</name>
    <dbReference type="NCBI Taxonomy" id="463200"/>
    <lineage>
        <taxon>Bacteria</taxon>
        <taxon>Pseudomonadati</taxon>
        <taxon>Pseudomonadota</taxon>
        <taxon>Alphaproteobacteria</taxon>
        <taxon>Sphingomonadales</taxon>
        <taxon>Sphingomonadaceae</taxon>
        <taxon>Stakelama</taxon>
    </lineage>
</organism>
<dbReference type="AlphaFoldDB" id="A0A840YUW7"/>
<evidence type="ECO:0000256" key="2">
    <source>
        <dbReference type="SAM" id="SignalP"/>
    </source>
</evidence>
<reference evidence="4 5" key="1">
    <citation type="submission" date="2020-08" db="EMBL/GenBank/DDBJ databases">
        <title>Genomic Encyclopedia of Type Strains, Phase IV (KMG-IV): sequencing the most valuable type-strain genomes for metagenomic binning, comparative biology and taxonomic classification.</title>
        <authorList>
            <person name="Goeker M."/>
        </authorList>
    </citation>
    <scope>NUCLEOTIDE SEQUENCE [LARGE SCALE GENOMIC DNA]</scope>
    <source>
        <strain evidence="4 5">DSM 27203</strain>
    </source>
</reference>
<dbReference type="EMBL" id="JACIJI010000001">
    <property type="protein sequence ID" value="MBB5717438.1"/>
    <property type="molecule type" value="Genomic_DNA"/>
</dbReference>
<feature type="domain" description="Beta-lactamase-related" evidence="3">
    <location>
        <begin position="37"/>
        <end position="342"/>
    </location>
</feature>
<dbReference type="PANTHER" id="PTHR46825">
    <property type="entry name" value="D-ALANYL-D-ALANINE-CARBOXYPEPTIDASE/ENDOPEPTIDASE AMPH"/>
    <property type="match status" value="1"/>
</dbReference>
<comment type="caution">
    <text evidence="4">The sequence shown here is derived from an EMBL/GenBank/DDBJ whole genome shotgun (WGS) entry which is preliminary data.</text>
</comment>
<feature type="transmembrane region" description="Helical" evidence="1">
    <location>
        <begin position="370"/>
        <end position="391"/>
    </location>
</feature>
<keyword evidence="1" id="KW-1133">Transmembrane helix</keyword>
<dbReference type="Gene3D" id="3.40.710.10">
    <property type="entry name" value="DD-peptidase/beta-lactamase superfamily"/>
    <property type="match status" value="1"/>
</dbReference>
<name>A0A840YUW7_9SPHN</name>
<dbReference type="Proteomes" id="UP000554342">
    <property type="component" value="Unassembled WGS sequence"/>
</dbReference>
<accession>A0A840YUW7</accession>
<dbReference type="InterPro" id="IPR050491">
    <property type="entry name" value="AmpC-like"/>
</dbReference>
<evidence type="ECO:0000313" key="4">
    <source>
        <dbReference type="EMBL" id="MBB5717438.1"/>
    </source>
</evidence>
<feature type="transmembrane region" description="Helical" evidence="1">
    <location>
        <begin position="403"/>
        <end position="426"/>
    </location>
</feature>
<gene>
    <name evidence="4" type="ORF">FHR23_000345</name>
</gene>
<sequence>MAKLFFLLLLLTLSVTAADARAETPDRAIQAFIGSEMPASGAPGLAYAIVDDGRITVRAYGHVVKGGERKVAPDTPFLLGSISKSFTAVAVLQLVEAGRVGLDTEIGQYLHQFADRPSGRITVRQLLSHTSGFSTVQGNAGHQDDSRTTDTLKQRVDRIAQWVPATTPGTRWEYSNANYLILGRLVEVVSGEGYARYVEDHILKPIGMTDSFVSDGRVHAGMARGHEPWFVTKRALPRHATVQAMAPAGGVVASAGDVARYLAVLMNGRDDILSAKIKAAMFRPATVQSPYYGFGWFLDPQDGTVFHTGTSPGVETLAVMIPARKKGVVVLVNASSGIGFGETLPLRNGIAVRALGLPIPQPDGRWFQKFLFVAMALLPVIFVACMVWAWFHRRELRAKSGAFGRFSLWFPLIITLGMTVLFYWYFDRFFGVSLATLRLYQPDFAMVLEASAMTGVLWAALRLVLAYGDIRGRSDR</sequence>
<keyword evidence="2" id="KW-0732">Signal</keyword>
<dbReference type="PANTHER" id="PTHR46825:SF9">
    <property type="entry name" value="BETA-LACTAMASE-RELATED DOMAIN-CONTAINING PROTEIN"/>
    <property type="match status" value="1"/>
</dbReference>
<protein>
    <submittedName>
        <fullName evidence="4">CubicO group peptidase (Beta-lactamase class C family)</fullName>
    </submittedName>
</protein>
<keyword evidence="5" id="KW-1185">Reference proteome</keyword>
<dbReference type="Pfam" id="PF00144">
    <property type="entry name" value="Beta-lactamase"/>
    <property type="match status" value="1"/>
</dbReference>
<dbReference type="InterPro" id="IPR001466">
    <property type="entry name" value="Beta-lactam-related"/>
</dbReference>
<feature type="chain" id="PRO_5032358553" evidence="2">
    <location>
        <begin position="18"/>
        <end position="476"/>
    </location>
</feature>
<evidence type="ECO:0000259" key="3">
    <source>
        <dbReference type="Pfam" id="PF00144"/>
    </source>
</evidence>
<keyword evidence="1" id="KW-0812">Transmembrane</keyword>
<dbReference type="RefSeq" id="WP_221227321.1">
    <property type="nucleotide sequence ID" value="NZ_BAABIF010000004.1"/>
</dbReference>
<dbReference type="InterPro" id="IPR012338">
    <property type="entry name" value="Beta-lactam/transpept-like"/>
</dbReference>
<evidence type="ECO:0000256" key="1">
    <source>
        <dbReference type="SAM" id="Phobius"/>
    </source>
</evidence>
<dbReference type="SUPFAM" id="SSF56601">
    <property type="entry name" value="beta-lactamase/transpeptidase-like"/>
    <property type="match status" value="1"/>
</dbReference>
<evidence type="ECO:0000313" key="5">
    <source>
        <dbReference type="Proteomes" id="UP000554342"/>
    </source>
</evidence>